<evidence type="ECO:0000313" key="16">
    <source>
        <dbReference type="Ensembl" id="ENSACAP00000015286.3"/>
    </source>
</evidence>
<evidence type="ECO:0000256" key="12">
    <source>
        <dbReference type="ARBA" id="ARBA00030008"/>
    </source>
</evidence>
<dbReference type="STRING" id="28377.ENSACAP00000015286"/>
<dbReference type="GeneTree" id="ENSGT00390000006337"/>
<evidence type="ECO:0000256" key="2">
    <source>
        <dbReference type="ARBA" id="ARBA00006656"/>
    </source>
</evidence>
<evidence type="ECO:0000256" key="11">
    <source>
        <dbReference type="ARBA" id="ARBA00023180"/>
    </source>
</evidence>
<reference evidence="16" key="2">
    <citation type="submission" date="2025-08" db="UniProtKB">
        <authorList>
            <consortium name="Ensembl"/>
        </authorList>
    </citation>
    <scope>IDENTIFICATION</scope>
</reference>
<dbReference type="InterPro" id="IPR001839">
    <property type="entry name" value="TGF-b_C"/>
</dbReference>
<reference evidence="16" key="3">
    <citation type="submission" date="2025-09" db="UniProtKB">
        <authorList>
            <consortium name="Ensembl"/>
        </authorList>
    </citation>
    <scope>IDENTIFICATION</scope>
</reference>
<organism evidence="16 17">
    <name type="scientific">Anolis carolinensis</name>
    <name type="common">Green anole</name>
    <name type="synonym">American chameleon</name>
    <dbReference type="NCBI Taxonomy" id="28377"/>
    <lineage>
        <taxon>Eukaryota</taxon>
        <taxon>Metazoa</taxon>
        <taxon>Chordata</taxon>
        <taxon>Craniata</taxon>
        <taxon>Vertebrata</taxon>
        <taxon>Euteleostomi</taxon>
        <taxon>Lepidosauria</taxon>
        <taxon>Squamata</taxon>
        <taxon>Bifurcata</taxon>
        <taxon>Unidentata</taxon>
        <taxon>Episquamata</taxon>
        <taxon>Toxicofera</taxon>
        <taxon>Iguania</taxon>
        <taxon>Dactyloidae</taxon>
        <taxon>Anolis</taxon>
    </lineage>
</organism>
<keyword evidence="6" id="KW-0732">Signal</keyword>
<evidence type="ECO:0000256" key="10">
    <source>
        <dbReference type="ARBA" id="ARBA00023157"/>
    </source>
</evidence>
<comment type="subcellular location">
    <subcellularLocation>
        <location evidence="1">Secreted</location>
    </subcellularLocation>
</comment>
<evidence type="ECO:0000256" key="9">
    <source>
        <dbReference type="ARBA" id="ARBA00023156"/>
    </source>
</evidence>
<dbReference type="PROSITE" id="PS00250">
    <property type="entry name" value="TGF_BETA_1"/>
    <property type="match status" value="1"/>
</dbReference>
<evidence type="ECO:0000256" key="1">
    <source>
        <dbReference type="ARBA" id="ARBA00004613"/>
    </source>
</evidence>
<keyword evidence="8 14" id="KW-0339">Growth factor</keyword>
<dbReference type="GO" id="GO:0030154">
    <property type="term" value="P:cell differentiation"/>
    <property type="evidence" value="ECO:0007669"/>
    <property type="project" value="UniProtKB-KW"/>
</dbReference>
<dbReference type="Ensembl" id="ENSACAT00000015597.4">
    <property type="protein sequence ID" value="ENSACAP00000015286.3"/>
    <property type="gene ID" value="ENSACAG00000015562.4"/>
</dbReference>
<evidence type="ECO:0000256" key="5">
    <source>
        <dbReference type="ARBA" id="ARBA00022525"/>
    </source>
</evidence>
<dbReference type="GO" id="GO:0008083">
    <property type="term" value="F:growth factor activity"/>
    <property type="evidence" value="ECO:0007669"/>
    <property type="project" value="UniProtKB-KW"/>
</dbReference>
<evidence type="ECO:0000256" key="4">
    <source>
        <dbReference type="ARBA" id="ARBA00020473"/>
    </source>
</evidence>
<sequence length="394" mass="43803">GTGKTDPPLKGSGRGVGHLSLELALEIRRQSHPDVPLSPREAQELLFGFDPKCFTRMTPMVLLSVKRYPGPTSHPPPRSSFLAASGRLDTVPYLAPSAFPAVGAPLSAPNTSAPSDTRRFLACLSRFVHRVLSPAADTGSASRARLRLDFDAMEALPHLRLNLSEEVALERLVRSEDQLVVFFPEDGRALAEDQVENWRLEGPLLRQMMEKLREVIRDLKAVPAFRANAELFRTLTAFCYLPVTSDSDGEGVPRSKIHSLLLLKALQAVRARWRESRRAHRSARDSATRRDDDYCQLRDLQVDLVSTGYIILPESYNANNCAGPCRSPLSTRVSDYYSHTVFLLRMQEQGSPLDRAPCCVPVKYAQSHMVTFTSDQGLMVKVYPDMVAKACGCR</sequence>
<evidence type="ECO:0000256" key="3">
    <source>
        <dbReference type="ARBA" id="ARBA00011748"/>
    </source>
</evidence>
<evidence type="ECO:0000256" key="6">
    <source>
        <dbReference type="ARBA" id="ARBA00022729"/>
    </source>
</evidence>
<reference evidence="16" key="1">
    <citation type="submission" date="2009-12" db="EMBL/GenBank/DDBJ databases">
        <title>The Genome Sequence of Anolis carolinensis (Green Anole Lizard).</title>
        <authorList>
            <consortium name="The Genome Sequencing Platform"/>
            <person name="Di Palma F."/>
            <person name="Alfoldi J."/>
            <person name="Heiman D."/>
            <person name="Young S."/>
            <person name="Grabherr M."/>
            <person name="Johnson J."/>
            <person name="Lander E.S."/>
            <person name="Lindblad-Toh K."/>
        </authorList>
    </citation>
    <scope>NUCLEOTIDE SEQUENCE [LARGE SCALE GENOMIC DNA]</scope>
    <source>
        <strain evidence="16">JBL SC #1</strain>
    </source>
</reference>
<comment type="similarity">
    <text evidence="2 14">Belongs to the TGF-beta family.</text>
</comment>
<dbReference type="Proteomes" id="UP000001646">
    <property type="component" value="Unplaced"/>
</dbReference>
<keyword evidence="7" id="KW-0221">Differentiation</keyword>
<keyword evidence="9" id="KW-0334">Gonadal differentiation</keyword>
<keyword evidence="11" id="KW-0325">Glycoprotein</keyword>
<feature type="domain" description="TGF-beta family profile" evidence="15">
    <location>
        <begin position="275"/>
        <end position="394"/>
    </location>
</feature>
<comment type="subunit">
    <text evidence="3">Homodimer; disulfide-linked.</text>
</comment>
<evidence type="ECO:0000256" key="7">
    <source>
        <dbReference type="ARBA" id="ARBA00022782"/>
    </source>
</evidence>
<evidence type="ECO:0000313" key="17">
    <source>
        <dbReference type="Proteomes" id="UP000001646"/>
    </source>
</evidence>
<dbReference type="FunFam" id="2.10.90.10:FF:000033">
    <property type="entry name" value="Muellerian-inhibiting factor"/>
    <property type="match status" value="1"/>
</dbReference>
<evidence type="ECO:0000256" key="13">
    <source>
        <dbReference type="ARBA" id="ARBA00031273"/>
    </source>
</evidence>
<dbReference type="Pfam" id="PF04709">
    <property type="entry name" value="AMH_N"/>
    <property type="match status" value="1"/>
</dbReference>
<dbReference type="InterPro" id="IPR029034">
    <property type="entry name" value="Cystine-knot_cytokine"/>
</dbReference>
<dbReference type="GO" id="GO:0005576">
    <property type="term" value="C:extracellular region"/>
    <property type="evidence" value="ECO:0007669"/>
    <property type="project" value="UniProtKB-SubCell"/>
</dbReference>
<dbReference type="Gene3D" id="2.10.90.10">
    <property type="entry name" value="Cystine-knot cytokines"/>
    <property type="match status" value="1"/>
</dbReference>
<dbReference type="GO" id="GO:0007506">
    <property type="term" value="P:gonadal mesoderm development"/>
    <property type="evidence" value="ECO:0007669"/>
    <property type="project" value="UniProtKB-KW"/>
</dbReference>
<dbReference type="HOGENOM" id="CLU_025681_0_0_1"/>
<dbReference type="InParanoid" id="H9GMG6"/>
<dbReference type="InterPro" id="IPR006799">
    <property type="entry name" value="AMH_N"/>
</dbReference>
<accession>H9GMG6</accession>
<dbReference type="PANTHER" id="PTHR15009:SF4">
    <property type="entry name" value="MUELLERIAN-INHIBITING FACTOR"/>
    <property type="match status" value="1"/>
</dbReference>
<dbReference type="AlphaFoldDB" id="H9GMG6"/>
<protein>
    <recommendedName>
        <fullName evidence="4">Muellerian-inhibiting factor</fullName>
    </recommendedName>
    <alternativeName>
        <fullName evidence="12">Anti-Muellerian hormone</fullName>
    </alternativeName>
    <alternativeName>
        <fullName evidence="13">Muellerian-inhibiting substance</fullName>
    </alternativeName>
</protein>
<keyword evidence="5" id="KW-0964">Secreted</keyword>
<dbReference type="InterPro" id="IPR021203">
    <property type="entry name" value="Muellerian-inhibiting_factor"/>
</dbReference>
<keyword evidence="10" id="KW-1015">Disulfide bond</keyword>
<dbReference type="Bgee" id="ENSACAG00000015562">
    <property type="expression patterns" value="Expressed in skeletal muscle tissue and 6 other cell types or tissues"/>
</dbReference>
<dbReference type="PROSITE" id="PS51362">
    <property type="entry name" value="TGF_BETA_2"/>
    <property type="match status" value="1"/>
</dbReference>
<name>H9GMG6_ANOCA</name>
<dbReference type="SMART" id="SM00204">
    <property type="entry name" value="TGFB"/>
    <property type="match status" value="1"/>
</dbReference>
<evidence type="ECO:0000259" key="15">
    <source>
        <dbReference type="PROSITE" id="PS51362"/>
    </source>
</evidence>
<dbReference type="Pfam" id="PF00019">
    <property type="entry name" value="TGF_beta"/>
    <property type="match status" value="1"/>
</dbReference>
<dbReference type="eggNOG" id="KOG3900">
    <property type="taxonomic scope" value="Eukaryota"/>
</dbReference>
<evidence type="ECO:0000256" key="14">
    <source>
        <dbReference type="RuleBase" id="RU000354"/>
    </source>
</evidence>
<keyword evidence="17" id="KW-1185">Reference proteome</keyword>
<dbReference type="PANTHER" id="PTHR15009">
    <property type="entry name" value="MUELLERIAN-INHIBITING FACTOR"/>
    <property type="match status" value="1"/>
</dbReference>
<dbReference type="InterPro" id="IPR017948">
    <property type="entry name" value="TGFb_CS"/>
</dbReference>
<evidence type="ECO:0000256" key="8">
    <source>
        <dbReference type="ARBA" id="ARBA00023030"/>
    </source>
</evidence>
<dbReference type="CDD" id="cd13757">
    <property type="entry name" value="TGF_beta_AMH"/>
    <property type="match status" value="1"/>
</dbReference>
<dbReference type="SUPFAM" id="SSF57501">
    <property type="entry name" value="Cystine-knot cytokines"/>
    <property type="match status" value="1"/>
</dbReference>
<proteinExistence type="inferred from homology"/>